<dbReference type="FunFam" id="3.40.50.620:FF:000131">
    <property type="entry name" value="7-cyano-7-deazaguanine synthase"/>
    <property type="match status" value="1"/>
</dbReference>
<dbReference type="OrthoDB" id="9789567at2"/>
<evidence type="ECO:0000256" key="6">
    <source>
        <dbReference type="ARBA" id="ARBA00022833"/>
    </source>
</evidence>
<evidence type="ECO:0000256" key="1">
    <source>
        <dbReference type="ARBA" id="ARBA00005061"/>
    </source>
</evidence>
<dbReference type="SUPFAM" id="SSF52402">
    <property type="entry name" value="Adenine nucleotide alpha hydrolases-like"/>
    <property type="match status" value="1"/>
</dbReference>
<evidence type="ECO:0000256" key="8">
    <source>
        <dbReference type="ARBA" id="ARBA00037993"/>
    </source>
</evidence>
<evidence type="ECO:0000256" key="3">
    <source>
        <dbReference type="ARBA" id="ARBA00022723"/>
    </source>
</evidence>
<reference evidence="12 13" key="1">
    <citation type="submission" date="2016-02" db="EMBL/GenBank/DDBJ databases">
        <title>Complete genome sequencing and analysis of ATSB10, Dyella thiooxydans isolated from rhizosphere soil of sunflower (Helianthus annuus L.).</title>
        <authorList>
            <person name="Lee Y."/>
            <person name="Hwangbo K."/>
            <person name="Chung H."/>
            <person name="Yoo J."/>
            <person name="Kim K.Y."/>
            <person name="Sa T.M."/>
            <person name="Um Y."/>
            <person name="Madhaiyan M."/>
        </authorList>
    </citation>
    <scope>NUCLEOTIDE SEQUENCE [LARGE SCALE GENOMIC DNA]</scope>
    <source>
        <strain evidence="12 13">ATSB10</strain>
    </source>
</reference>
<dbReference type="PIRSF" id="PIRSF006293">
    <property type="entry name" value="ExsB"/>
    <property type="match status" value="1"/>
</dbReference>
<evidence type="ECO:0000313" key="12">
    <source>
        <dbReference type="EMBL" id="AND69667.1"/>
    </source>
</evidence>
<dbReference type="InterPro" id="IPR014729">
    <property type="entry name" value="Rossmann-like_a/b/a_fold"/>
</dbReference>
<comment type="cofactor">
    <cofactor evidence="11">
        <name>Zn(2+)</name>
        <dbReference type="ChEBI" id="CHEBI:29105"/>
    </cofactor>
    <text evidence="11">Binds 1 zinc ion per subunit.</text>
</comment>
<evidence type="ECO:0000256" key="9">
    <source>
        <dbReference type="ARBA" id="ARBA00039149"/>
    </source>
</evidence>
<comment type="similarity">
    <text evidence="8 11">Belongs to the QueC family.</text>
</comment>
<comment type="function">
    <text evidence="11">Catalyzes the ATP-dependent conversion of 7-carboxy-7-deazaguanine (CDG) to 7-cyano-7-deazaguanine (preQ(0)).</text>
</comment>
<dbReference type="PANTHER" id="PTHR42914">
    <property type="entry name" value="7-CYANO-7-DEAZAGUANINE SYNTHASE"/>
    <property type="match status" value="1"/>
</dbReference>
<dbReference type="UniPathway" id="UPA00391"/>
<dbReference type="GO" id="GO:0008616">
    <property type="term" value="P:tRNA queuosine(34) biosynthetic process"/>
    <property type="evidence" value="ECO:0007669"/>
    <property type="project" value="UniProtKB-UniRule"/>
</dbReference>
<feature type="binding site" evidence="11">
    <location>
        <position position="205"/>
    </location>
    <ligand>
        <name>Zn(2+)</name>
        <dbReference type="ChEBI" id="CHEBI:29105"/>
    </ligand>
</feature>
<dbReference type="NCBIfam" id="TIGR00364">
    <property type="entry name" value="7-cyano-7-deazaguanine synthase QueC"/>
    <property type="match status" value="1"/>
</dbReference>
<feature type="binding site" evidence="11">
    <location>
        <position position="202"/>
    </location>
    <ligand>
        <name>Zn(2+)</name>
        <dbReference type="ChEBI" id="CHEBI:29105"/>
    </ligand>
</feature>
<dbReference type="STRING" id="445710.ATSB10_22130"/>
<protein>
    <recommendedName>
        <fullName evidence="9 11">7-cyano-7-deazaguanine synthase</fullName>
        <ecNumber evidence="9 11">6.3.4.20</ecNumber>
    </recommendedName>
    <alternativeName>
        <fullName evidence="11">7-cyano-7-carbaguanine synthase</fullName>
    </alternativeName>
    <alternativeName>
        <fullName evidence="11">PreQ(0) synthase</fullName>
    </alternativeName>
    <alternativeName>
        <fullName evidence="11">Queuosine biosynthesis protein QueC</fullName>
    </alternativeName>
</protein>
<evidence type="ECO:0000256" key="10">
    <source>
        <dbReference type="ARBA" id="ARBA00047890"/>
    </source>
</evidence>
<comment type="pathway">
    <text evidence="1 11">Purine metabolism; 7-cyano-7-deazaguanine biosynthesis.</text>
</comment>
<dbReference type="KEGG" id="dtx:ATSB10_22130"/>
<gene>
    <name evidence="11" type="primary">queC</name>
    <name evidence="12" type="ORF">ATSB10_22130</name>
</gene>
<evidence type="ECO:0000256" key="7">
    <source>
        <dbReference type="ARBA" id="ARBA00022840"/>
    </source>
</evidence>
<keyword evidence="5 11" id="KW-0671">Queuosine biosynthesis</keyword>
<keyword evidence="6 11" id="KW-0862">Zinc</keyword>
<comment type="catalytic activity">
    <reaction evidence="10 11">
        <text>7-carboxy-7-carbaguanine + NH4(+) + 2 ATP = 7-cyano-7-carbaguanine + 2 AMP + 2 diphosphate + 2 H(+)</text>
        <dbReference type="Rhea" id="RHEA:27982"/>
        <dbReference type="ChEBI" id="CHEBI:15378"/>
        <dbReference type="ChEBI" id="CHEBI:28938"/>
        <dbReference type="ChEBI" id="CHEBI:30616"/>
        <dbReference type="ChEBI" id="CHEBI:33019"/>
        <dbReference type="ChEBI" id="CHEBI:45075"/>
        <dbReference type="ChEBI" id="CHEBI:61036"/>
        <dbReference type="ChEBI" id="CHEBI:456215"/>
        <dbReference type="EC" id="6.3.4.20"/>
    </reaction>
</comment>
<dbReference type="CDD" id="cd01995">
    <property type="entry name" value="QueC-like"/>
    <property type="match status" value="1"/>
</dbReference>
<dbReference type="AlphaFoldDB" id="A0A160N289"/>
<dbReference type="GO" id="GO:0016879">
    <property type="term" value="F:ligase activity, forming carbon-nitrogen bonds"/>
    <property type="evidence" value="ECO:0007669"/>
    <property type="project" value="UniProtKB-UniRule"/>
</dbReference>
<keyword evidence="13" id="KW-1185">Reference proteome</keyword>
<dbReference type="Pfam" id="PF06508">
    <property type="entry name" value="QueC"/>
    <property type="match status" value="1"/>
</dbReference>
<feature type="binding site" evidence="11">
    <location>
        <position position="192"/>
    </location>
    <ligand>
        <name>Zn(2+)</name>
        <dbReference type="ChEBI" id="CHEBI:29105"/>
    </ligand>
</feature>
<dbReference type="PANTHER" id="PTHR42914:SF1">
    <property type="entry name" value="7-CYANO-7-DEAZAGUANINE SYNTHASE"/>
    <property type="match status" value="1"/>
</dbReference>
<name>A0A160N289_9GAMM</name>
<evidence type="ECO:0000256" key="5">
    <source>
        <dbReference type="ARBA" id="ARBA00022785"/>
    </source>
</evidence>
<organism evidence="12 13">
    <name type="scientific">Dyella thiooxydans</name>
    <dbReference type="NCBI Taxonomy" id="445710"/>
    <lineage>
        <taxon>Bacteria</taxon>
        <taxon>Pseudomonadati</taxon>
        <taxon>Pseudomonadota</taxon>
        <taxon>Gammaproteobacteria</taxon>
        <taxon>Lysobacterales</taxon>
        <taxon>Rhodanobacteraceae</taxon>
        <taxon>Dyella</taxon>
    </lineage>
</organism>
<feature type="binding site" evidence="11">
    <location>
        <position position="208"/>
    </location>
    <ligand>
        <name>Zn(2+)</name>
        <dbReference type="ChEBI" id="CHEBI:29105"/>
    </ligand>
</feature>
<dbReference type="HAMAP" id="MF_01633">
    <property type="entry name" value="QueC"/>
    <property type="match status" value="1"/>
</dbReference>
<evidence type="ECO:0000256" key="2">
    <source>
        <dbReference type="ARBA" id="ARBA00022598"/>
    </source>
</evidence>
<keyword evidence="3 11" id="KW-0479">Metal-binding</keyword>
<dbReference type="InterPro" id="IPR018317">
    <property type="entry name" value="QueC"/>
</dbReference>
<keyword evidence="4 11" id="KW-0547">Nucleotide-binding</keyword>
<evidence type="ECO:0000313" key="13">
    <source>
        <dbReference type="Proteomes" id="UP000077255"/>
    </source>
</evidence>
<proteinExistence type="inferred from homology"/>
<evidence type="ECO:0000256" key="11">
    <source>
        <dbReference type="HAMAP-Rule" id="MF_01633"/>
    </source>
</evidence>
<sequence length="227" mass="24190">MSDNTLPRAVVLVSGGMDSAVTIAIAREQGYQVHALSVAYGQRHSSELEASARVARMLGAVEHKTVHVDLRSIGGSALTADIDVPLDQESTGIPVTYVPARNTIMLSIALGWAEVLGSRDIWCGVNAVDYSGYPDCRPAFIEAFEKLANVATKAGVEGQGLRVHAPLMSMSKADIAREGQRLGVDFAETVSCYQADAQGRACGHCDACRLRAQGFRDAGLPDPTRYV</sequence>
<dbReference type="EC" id="6.3.4.20" evidence="9 11"/>
<dbReference type="PATRIC" id="fig|445710.3.peg.2210"/>
<dbReference type="RefSeq" id="WP_063672724.1">
    <property type="nucleotide sequence ID" value="NZ_CP014841.1"/>
</dbReference>
<keyword evidence="2 11" id="KW-0436">Ligase</keyword>
<accession>A0A160N289</accession>
<dbReference type="GO" id="GO:0005524">
    <property type="term" value="F:ATP binding"/>
    <property type="evidence" value="ECO:0007669"/>
    <property type="project" value="UniProtKB-UniRule"/>
</dbReference>
<dbReference type="Proteomes" id="UP000077255">
    <property type="component" value="Chromosome"/>
</dbReference>
<keyword evidence="7 11" id="KW-0067">ATP-binding</keyword>
<feature type="binding site" evidence="11">
    <location>
        <begin position="13"/>
        <end position="23"/>
    </location>
    <ligand>
        <name>ATP</name>
        <dbReference type="ChEBI" id="CHEBI:30616"/>
    </ligand>
</feature>
<evidence type="ECO:0000256" key="4">
    <source>
        <dbReference type="ARBA" id="ARBA00022741"/>
    </source>
</evidence>
<dbReference type="Gene3D" id="3.40.50.620">
    <property type="entry name" value="HUPs"/>
    <property type="match status" value="1"/>
</dbReference>
<dbReference type="EMBL" id="CP014841">
    <property type="protein sequence ID" value="AND69667.1"/>
    <property type="molecule type" value="Genomic_DNA"/>
</dbReference>
<dbReference type="GO" id="GO:0008270">
    <property type="term" value="F:zinc ion binding"/>
    <property type="evidence" value="ECO:0007669"/>
    <property type="project" value="UniProtKB-UniRule"/>
</dbReference>